<evidence type="ECO:0000313" key="2">
    <source>
        <dbReference type="Proteomes" id="UP000544110"/>
    </source>
</evidence>
<dbReference type="RefSeq" id="WP_179518275.1">
    <property type="nucleotide sequence ID" value="NZ_JACCAC010000001.1"/>
</dbReference>
<dbReference type="EMBL" id="JACCAC010000001">
    <property type="protein sequence ID" value="NYG55917.1"/>
    <property type="molecule type" value="Genomic_DNA"/>
</dbReference>
<evidence type="ECO:0000313" key="1">
    <source>
        <dbReference type="EMBL" id="NYG55917.1"/>
    </source>
</evidence>
<dbReference type="Proteomes" id="UP000544110">
    <property type="component" value="Unassembled WGS sequence"/>
</dbReference>
<dbReference type="AlphaFoldDB" id="A0A7Y9UMA9"/>
<proteinExistence type="predicted"/>
<gene>
    <name evidence="1" type="ORF">BJ989_002221</name>
</gene>
<reference evidence="1 2" key="1">
    <citation type="submission" date="2020-07" db="EMBL/GenBank/DDBJ databases">
        <title>Sequencing the genomes of 1000 actinobacteria strains.</title>
        <authorList>
            <person name="Klenk H.-P."/>
        </authorList>
    </citation>
    <scope>NUCLEOTIDE SEQUENCE [LARGE SCALE GENOMIC DNA]</scope>
    <source>
        <strain evidence="1 2">DSM 24552</strain>
    </source>
</reference>
<accession>A0A7Y9UMA9</accession>
<dbReference type="InterPro" id="IPR035903">
    <property type="entry name" value="HesB-like_dom_sf"/>
</dbReference>
<dbReference type="SUPFAM" id="SSF89360">
    <property type="entry name" value="HesB-like domain"/>
    <property type="match status" value="1"/>
</dbReference>
<organism evidence="1 2">
    <name type="scientific">Nocardioides perillae</name>
    <dbReference type="NCBI Taxonomy" id="1119534"/>
    <lineage>
        <taxon>Bacteria</taxon>
        <taxon>Bacillati</taxon>
        <taxon>Actinomycetota</taxon>
        <taxon>Actinomycetes</taxon>
        <taxon>Propionibacteriales</taxon>
        <taxon>Nocardioidaceae</taxon>
        <taxon>Nocardioides</taxon>
    </lineage>
</organism>
<name>A0A7Y9UMA9_9ACTN</name>
<keyword evidence="2" id="KW-1185">Reference proteome</keyword>
<sequence>MLTLTDNARSIVADITGQPGVPETAGLRITSEDTPEPSFAVSAAPEPQPGDQVVEQGGATVFLDAVAAAELDDKVLDAGVDDGGNVSFALGLQG</sequence>
<comment type="caution">
    <text evidence="1">The sequence shown here is derived from an EMBL/GenBank/DDBJ whole genome shotgun (WGS) entry which is preliminary data.</text>
</comment>
<protein>
    <submittedName>
        <fullName evidence="1">Fe-S cluster assembly iron-binding protein IscA</fullName>
    </submittedName>
</protein>